<evidence type="ECO:0000313" key="1">
    <source>
        <dbReference type="EMBL" id="SDZ40492.1"/>
    </source>
</evidence>
<keyword evidence="2" id="KW-1185">Reference proteome</keyword>
<sequence>MSSLFRLIKNNLINVPGWRTHKKVVVFESDDWGMQRMASKASFNRLEKKGYNVHHSVFDRFDSLESNEDLRMLLELLSVYKDSRGKPAKFTMNMIMGNPDFDRIKDAGYKKYYFEPFYQTLERFSNKNQVVALYGEGVAAGCFRMQFHGREHVHINRWLARLRAADPIYLDAFDEGMYALESGYLDAMAMYEKADIPMVRDSIAEGMSLFEQIWGFKSDSIIAPCYTWGAAVEKVWAANEVKFIQGGRAQKRSIIGQKQTQIKRHYIGEKSLNGMSYMIRNVSFEPVTAPHRDWVHTALAEVSTAFRWGKPAVISTHRLNYIGSLEPENRKKNLQVLGEFLDKLISLYPDIEFLSSDELGWMISSERG</sequence>
<organism evidence="1 2">
    <name type="scientific">Rhodonellum ikkaensis</name>
    <dbReference type="NCBI Taxonomy" id="336829"/>
    <lineage>
        <taxon>Bacteria</taxon>
        <taxon>Pseudomonadati</taxon>
        <taxon>Bacteroidota</taxon>
        <taxon>Cytophagia</taxon>
        <taxon>Cytophagales</taxon>
        <taxon>Cytophagaceae</taxon>
        <taxon>Rhodonellum</taxon>
    </lineage>
</organism>
<dbReference type="Proteomes" id="UP000199663">
    <property type="component" value="Unassembled WGS sequence"/>
</dbReference>
<evidence type="ECO:0008006" key="3">
    <source>
        <dbReference type="Google" id="ProtNLM"/>
    </source>
</evidence>
<dbReference type="EMBL" id="FNQC01000013">
    <property type="protein sequence ID" value="SDZ40492.1"/>
    <property type="molecule type" value="Genomic_DNA"/>
</dbReference>
<protein>
    <recommendedName>
        <fullName evidence="3">Polysaccharide deacetylase</fullName>
    </recommendedName>
</protein>
<name>A0A1H3SRA0_9BACT</name>
<proteinExistence type="predicted"/>
<comment type="caution">
    <text evidence="1">The sequence shown here is derived from an EMBL/GenBank/DDBJ whole genome shotgun (WGS) entry which is preliminary data.</text>
</comment>
<reference evidence="1 2" key="1">
    <citation type="submission" date="2016-10" db="EMBL/GenBank/DDBJ databases">
        <authorList>
            <person name="Varghese N."/>
            <person name="Submissions S."/>
        </authorList>
    </citation>
    <scope>NUCLEOTIDE SEQUENCE [LARGE SCALE GENOMIC DNA]</scope>
    <source>
        <strain evidence="1 2">DSM 17997</strain>
    </source>
</reference>
<gene>
    <name evidence="1" type="ORF">SAMN05444412_11335</name>
</gene>
<evidence type="ECO:0000313" key="2">
    <source>
        <dbReference type="Proteomes" id="UP000199663"/>
    </source>
</evidence>
<accession>A0A1H3SRA0</accession>